<accession>A0A0C1ZVE4</accession>
<dbReference type="AlphaFoldDB" id="A0A0C1ZVE4"/>
<feature type="transmembrane region" description="Helical" evidence="10">
    <location>
        <begin position="181"/>
        <end position="202"/>
    </location>
</feature>
<dbReference type="GO" id="GO:0016829">
    <property type="term" value="F:lyase activity"/>
    <property type="evidence" value="ECO:0007669"/>
    <property type="project" value="UniProtKB-KW"/>
</dbReference>
<sequence length="682" mass="76197">MSVATLGTITLLVLFAVCLTTIALAMIGAHRKSARLVEASVQGIYAVATLAAFGSSLIIYAFLADDFSIQYVHNTSDSAMPLFYKITAFWGGLDGSLLFWVLLLSVFSALAVKANRRRHEDMIPHVIWILAAIDLFFIAVLIFTKNPFEPFILEPELGGNSRGLNPLLQNVYMIIHPPSLYLGYVSLAVPYAFGMAAVITGQVDAAWQQSVRRWTLFSWTFLALGLILGGLWAYEELGWGGYWAWDPVENAGLIPWFTATAFLHSIMIQERRGMLKRWNISLVILSFWLSIVGTFLTRSGMVQSVHAFGKDPQLAWIFGVFLIVIFVGSFGAVAWRWRLLRSHAELESPLSREFAFLLNNWVLLAMAFFVLGSTIWPTISEWLLSDRITIRESHYNHYMGPAGLALLLLMGVGPLLAWRRTSTESLQRQFLIPLVCGVVATLVAMGFEWFRLRTQLGGPEVMPSASQLGAAWRDHVWALSGFGLCGFTLATIIQEFARGLAVAKRNNPKLSMLDAGIRLLVRARRRYGGYIIHLGVVLMIFGFIGKAYGIERKVNVVPGEVVPLGDYEISHMGLLATEDWQKEMITAELGVLRDGELVDVLRPARWWYFQLPDQPTTEVSRYMTVSEDVYASMQTVDLTTGKTQLRLFINPLVNWVWLGTVIMLFGAAVCIGTRREQGANHG</sequence>
<keyword evidence="8 10" id="KW-0472">Membrane</keyword>
<feature type="transmembrane region" description="Helical" evidence="10">
    <location>
        <begin position="41"/>
        <end position="63"/>
    </location>
</feature>
<evidence type="ECO:0000256" key="7">
    <source>
        <dbReference type="ARBA" id="ARBA00022989"/>
    </source>
</evidence>
<feature type="transmembrane region" description="Helical" evidence="10">
    <location>
        <begin position="280"/>
        <end position="301"/>
    </location>
</feature>
<dbReference type="GO" id="GO:0005886">
    <property type="term" value="C:plasma membrane"/>
    <property type="evidence" value="ECO:0007669"/>
    <property type="project" value="UniProtKB-SubCell"/>
</dbReference>
<comment type="subcellular location">
    <subcellularLocation>
        <location evidence="1">Cell inner membrane</location>
        <topology evidence="1">Multi-pass membrane protein</topology>
    </subcellularLocation>
</comment>
<feature type="transmembrane region" description="Helical" evidence="10">
    <location>
        <begin position="476"/>
        <end position="497"/>
    </location>
</feature>
<dbReference type="GO" id="GO:0015232">
    <property type="term" value="F:heme transmembrane transporter activity"/>
    <property type="evidence" value="ECO:0007669"/>
    <property type="project" value="InterPro"/>
</dbReference>
<feature type="transmembrane region" description="Helical" evidence="10">
    <location>
        <begin position="399"/>
        <end position="418"/>
    </location>
</feature>
<evidence type="ECO:0000256" key="3">
    <source>
        <dbReference type="ARBA" id="ARBA00022475"/>
    </source>
</evidence>
<evidence type="ECO:0000256" key="4">
    <source>
        <dbReference type="ARBA" id="ARBA00022519"/>
    </source>
</evidence>
<feature type="domain" description="Cytochrome c-type biogenesis protein CcmF C-terminal" evidence="12">
    <location>
        <begin position="321"/>
        <end position="671"/>
    </location>
</feature>
<dbReference type="Pfam" id="PF01578">
    <property type="entry name" value="Cytochrom_C_asm"/>
    <property type="match status" value="1"/>
</dbReference>
<evidence type="ECO:0000256" key="8">
    <source>
        <dbReference type="ARBA" id="ARBA00023136"/>
    </source>
</evidence>
<feature type="transmembrane region" description="Helical" evidence="10">
    <location>
        <begin position="655"/>
        <end position="673"/>
    </location>
</feature>
<evidence type="ECO:0000256" key="2">
    <source>
        <dbReference type="ARBA" id="ARBA00009186"/>
    </source>
</evidence>
<dbReference type="InterPro" id="IPR003567">
    <property type="entry name" value="Cyt_c_biogenesis"/>
</dbReference>
<evidence type="ECO:0000256" key="6">
    <source>
        <dbReference type="ARBA" id="ARBA00022748"/>
    </source>
</evidence>
<evidence type="ECO:0000259" key="11">
    <source>
        <dbReference type="Pfam" id="PF01578"/>
    </source>
</evidence>
<protein>
    <submittedName>
        <fullName evidence="13">Cytochrome c heme lyase subunit CcmF</fullName>
    </submittedName>
</protein>
<dbReference type="InterPro" id="IPR003568">
    <property type="entry name" value="Cyt_c_biogenesis_CcmF"/>
</dbReference>
<feature type="transmembrane region" description="Helical" evidence="10">
    <location>
        <begin position="313"/>
        <end position="335"/>
    </location>
</feature>
<evidence type="ECO:0000256" key="9">
    <source>
        <dbReference type="ARBA" id="ARBA00037230"/>
    </source>
</evidence>
<feature type="transmembrane region" description="Helical" evidence="10">
    <location>
        <begin position="356"/>
        <end position="379"/>
    </location>
</feature>
<dbReference type="GO" id="GO:0020037">
    <property type="term" value="F:heme binding"/>
    <property type="evidence" value="ECO:0007669"/>
    <property type="project" value="InterPro"/>
</dbReference>
<keyword evidence="13" id="KW-0456">Lyase</keyword>
<dbReference type="InterPro" id="IPR002541">
    <property type="entry name" value="Cyt_c_assembly"/>
</dbReference>
<evidence type="ECO:0000259" key="12">
    <source>
        <dbReference type="Pfam" id="PF16327"/>
    </source>
</evidence>
<dbReference type="InterPro" id="IPR032523">
    <property type="entry name" value="CcmF_C"/>
</dbReference>
<dbReference type="PRINTS" id="PR01410">
    <property type="entry name" value="CCBIOGENESIS"/>
</dbReference>
<feature type="transmembrane region" description="Helical" evidence="10">
    <location>
        <begin position="83"/>
        <end position="110"/>
    </location>
</feature>
<reference evidence="13 14" key="1">
    <citation type="submission" date="2014-12" db="EMBL/GenBank/DDBJ databases">
        <title>Genome assembly of Enhygromyxa salina DSM 15201.</title>
        <authorList>
            <person name="Sharma G."/>
            <person name="Subramanian S."/>
        </authorList>
    </citation>
    <scope>NUCLEOTIDE SEQUENCE [LARGE SCALE GENOMIC DNA]</scope>
    <source>
        <strain evidence="13 14">DSM 15201</strain>
    </source>
</reference>
<comment type="caution">
    <text evidence="13">The sequence shown here is derived from an EMBL/GenBank/DDBJ whole genome shotgun (WGS) entry which is preliminary data.</text>
</comment>
<dbReference type="Pfam" id="PF16327">
    <property type="entry name" value="CcmF_C"/>
    <property type="match status" value="1"/>
</dbReference>
<feature type="transmembrane region" description="Helical" evidence="10">
    <location>
        <begin position="122"/>
        <end position="143"/>
    </location>
</feature>
<dbReference type="PRINTS" id="PR01411">
    <property type="entry name" value="CCMFBIOGNSIS"/>
</dbReference>
<dbReference type="PANTHER" id="PTHR43653">
    <property type="entry name" value="CYTOCHROME C ASSEMBLY PROTEIN-RELATED"/>
    <property type="match status" value="1"/>
</dbReference>
<keyword evidence="7 10" id="KW-1133">Transmembrane helix</keyword>
<evidence type="ECO:0000256" key="10">
    <source>
        <dbReference type="SAM" id="Phobius"/>
    </source>
</evidence>
<feature type="transmembrane region" description="Helical" evidence="10">
    <location>
        <begin position="214"/>
        <end position="233"/>
    </location>
</feature>
<dbReference type="GO" id="GO:0017004">
    <property type="term" value="P:cytochrome complex assembly"/>
    <property type="evidence" value="ECO:0007669"/>
    <property type="project" value="UniProtKB-KW"/>
</dbReference>
<feature type="transmembrane region" description="Helical" evidence="10">
    <location>
        <begin position="430"/>
        <end position="450"/>
    </location>
</feature>
<keyword evidence="6" id="KW-0201">Cytochrome c-type biogenesis</keyword>
<feature type="transmembrane region" description="Helical" evidence="10">
    <location>
        <begin position="527"/>
        <end position="548"/>
    </location>
</feature>
<comment type="similarity">
    <text evidence="2">Belongs to the CcmF/CycK/Ccl1/NrfE/CcsA family.</text>
</comment>
<evidence type="ECO:0000313" key="13">
    <source>
        <dbReference type="EMBL" id="KIG15033.1"/>
    </source>
</evidence>
<feature type="transmembrane region" description="Helical" evidence="10">
    <location>
        <begin position="253"/>
        <end position="268"/>
    </location>
</feature>
<feature type="domain" description="Cytochrome c assembly protein" evidence="11">
    <location>
        <begin position="90"/>
        <end position="299"/>
    </location>
</feature>
<dbReference type="Proteomes" id="UP000031599">
    <property type="component" value="Unassembled WGS sequence"/>
</dbReference>
<evidence type="ECO:0000313" key="14">
    <source>
        <dbReference type="Proteomes" id="UP000031599"/>
    </source>
</evidence>
<dbReference type="PANTHER" id="PTHR43653:SF1">
    <property type="entry name" value="CYTOCHROME C-TYPE BIOGENESIS PROTEIN CCMF"/>
    <property type="match status" value="1"/>
</dbReference>
<comment type="function">
    <text evidence="9">Required for the biogenesis of c-type cytochromes. Possible subunit of a heme lyase.</text>
</comment>
<feature type="transmembrane region" description="Helical" evidence="10">
    <location>
        <begin position="6"/>
        <end position="29"/>
    </location>
</feature>
<organism evidence="13 14">
    <name type="scientific">Enhygromyxa salina</name>
    <dbReference type="NCBI Taxonomy" id="215803"/>
    <lineage>
        <taxon>Bacteria</taxon>
        <taxon>Pseudomonadati</taxon>
        <taxon>Myxococcota</taxon>
        <taxon>Polyangia</taxon>
        <taxon>Nannocystales</taxon>
        <taxon>Nannocystaceae</taxon>
        <taxon>Enhygromyxa</taxon>
    </lineage>
</organism>
<evidence type="ECO:0000256" key="5">
    <source>
        <dbReference type="ARBA" id="ARBA00022692"/>
    </source>
</evidence>
<name>A0A0C1ZVE4_9BACT</name>
<dbReference type="RefSeq" id="WP_052552416.1">
    <property type="nucleotide sequence ID" value="NZ_JMCC02000061.1"/>
</dbReference>
<evidence type="ECO:0000256" key="1">
    <source>
        <dbReference type="ARBA" id="ARBA00004429"/>
    </source>
</evidence>
<keyword evidence="4" id="KW-0997">Cell inner membrane</keyword>
<keyword evidence="3" id="KW-1003">Cell membrane</keyword>
<keyword evidence="5 10" id="KW-0812">Transmembrane</keyword>
<gene>
    <name evidence="13" type="ORF">DB30_06065</name>
</gene>
<proteinExistence type="inferred from homology"/>
<dbReference type="EMBL" id="JMCC02000061">
    <property type="protein sequence ID" value="KIG15033.1"/>
    <property type="molecule type" value="Genomic_DNA"/>
</dbReference>